<evidence type="ECO:0000256" key="9">
    <source>
        <dbReference type="SAM" id="Phobius"/>
    </source>
</evidence>
<dbReference type="Proteomes" id="UP001301958">
    <property type="component" value="Unassembled WGS sequence"/>
</dbReference>
<reference evidence="10" key="2">
    <citation type="submission" date="2023-05" db="EMBL/GenBank/DDBJ databases">
        <authorList>
            <consortium name="Lawrence Berkeley National Laboratory"/>
            <person name="Steindorff A."/>
            <person name="Hensen N."/>
            <person name="Bonometti L."/>
            <person name="Westerberg I."/>
            <person name="Brannstrom I.O."/>
            <person name="Guillou S."/>
            <person name="Cros-Aarteil S."/>
            <person name="Calhoun S."/>
            <person name="Haridas S."/>
            <person name="Kuo A."/>
            <person name="Mondo S."/>
            <person name="Pangilinan J."/>
            <person name="Riley R."/>
            <person name="Labutti K."/>
            <person name="Andreopoulos B."/>
            <person name="Lipzen A."/>
            <person name="Chen C."/>
            <person name="Yanf M."/>
            <person name="Daum C."/>
            <person name="Ng V."/>
            <person name="Clum A."/>
            <person name="Ohm R."/>
            <person name="Martin F."/>
            <person name="Silar P."/>
            <person name="Natvig D."/>
            <person name="Lalanne C."/>
            <person name="Gautier V."/>
            <person name="Ament-Velasquez S.L."/>
            <person name="Kruys A."/>
            <person name="Hutchinson M.I."/>
            <person name="Powell A.J."/>
            <person name="Barry K."/>
            <person name="Miller A.N."/>
            <person name="Grigoriev I.V."/>
            <person name="Debuchy R."/>
            <person name="Gladieux P."/>
            <person name="Thoren M.H."/>
            <person name="Johannesson H."/>
        </authorList>
    </citation>
    <scope>NUCLEOTIDE SEQUENCE</scope>
    <source>
        <strain evidence="10">CBS 990.96</strain>
    </source>
</reference>
<dbReference type="InterPro" id="IPR026030">
    <property type="entry name" value="Pur-cyt_permease_Fcy2/21/22"/>
</dbReference>
<comment type="caution">
    <text evidence="10">The sequence shown here is derived from an EMBL/GenBank/DDBJ whole genome shotgun (WGS) entry which is preliminary data.</text>
</comment>
<evidence type="ECO:0000256" key="3">
    <source>
        <dbReference type="ARBA" id="ARBA00022448"/>
    </source>
</evidence>
<dbReference type="GO" id="GO:0022857">
    <property type="term" value="F:transmembrane transporter activity"/>
    <property type="evidence" value="ECO:0007669"/>
    <property type="project" value="InterPro"/>
</dbReference>
<keyword evidence="11" id="KW-1185">Reference proteome</keyword>
<comment type="subcellular location">
    <subcellularLocation>
        <location evidence="1">Membrane</location>
        <topology evidence="1">Multi-pass membrane protein</topology>
    </subcellularLocation>
</comment>
<accession>A0AAN7BTA3</accession>
<reference evidence="10" key="1">
    <citation type="journal article" date="2023" name="Mol. Phylogenet. Evol.">
        <title>Genome-scale phylogeny and comparative genomics of the fungal order Sordariales.</title>
        <authorList>
            <person name="Hensen N."/>
            <person name="Bonometti L."/>
            <person name="Westerberg I."/>
            <person name="Brannstrom I.O."/>
            <person name="Guillou S."/>
            <person name="Cros-Aarteil S."/>
            <person name="Calhoun S."/>
            <person name="Haridas S."/>
            <person name="Kuo A."/>
            <person name="Mondo S."/>
            <person name="Pangilinan J."/>
            <person name="Riley R."/>
            <person name="LaButti K."/>
            <person name="Andreopoulos B."/>
            <person name="Lipzen A."/>
            <person name="Chen C."/>
            <person name="Yan M."/>
            <person name="Daum C."/>
            <person name="Ng V."/>
            <person name="Clum A."/>
            <person name="Steindorff A."/>
            <person name="Ohm R.A."/>
            <person name="Martin F."/>
            <person name="Silar P."/>
            <person name="Natvig D.O."/>
            <person name="Lalanne C."/>
            <person name="Gautier V."/>
            <person name="Ament-Velasquez S.L."/>
            <person name="Kruys A."/>
            <person name="Hutchinson M.I."/>
            <person name="Powell A.J."/>
            <person name="Barry K."/>
            <person name="Miller A.N."/>
            <person name="Grigoriev I.V."/>
            <person name="Debuchy R."/>
            <person name="Gladieux P."/>
            <person name="Hiltunen Thoren M."/>
            <person name="Johannesson H."/>
        </authorList>
    </citation>
    <scope>NUCLEOTIDE SEQUENCE</scope>
    <source>
        <strain evidence="10">CBS 990.96</strain>
    </source>
</reference>
<feature type="transmembrane region" description="Helical" evidence="9">
    <location>
        <begin position="330"/>
        <end position="350"/>
    </location>
</feature>
<feature type="transmembrane region" description="Helical" evidence="9">
    <location>
        <begin position="395"/>
        <end position="421"/>
    </location>
</feature>
<evidence type="ECO:0000256" key="8">
    <source>
        <dbReference type="PIRNR" id="PIRNR002744"/>
    </source>
</evidence>
<evidence type="ECO:0000256" key="1">
    <source>
        <dbReference type="ARBA" id="ARBA00004141"/>
    </source>
</evidence>
<dbReference type="EMBL" id="MU865311">
    <property type="protein sequence ID" value="KAK4229140.1"/>
    <property type="molecule type" value="Genomic_DNA"/>
</dbReference>
<keyword evidence="7 8" id="KW-0472">Membrane</keyword>
<name>A0AAN7BTA3_9PEZI</name>
<dbReference type="GO" id="GO:0005886">
    <property type="term" value="C:plasma membrane"/>
    <property type="evidence" value="ECO:0007669"/>
    <property type="project" value="TreeGrafter"/>
</dbReference>
<evidence type="ECO:0000256" key="6">
    <source>
        <dbReference type="ARBA" id="ARBA00022989"/>
    </source>
</evidence>
<organism evidence="10 11">
    <name type="scientific">Podospora fimiseda</name>
    <dbReference type="NCBI Taxonomy" id="252190"/>
    <lineage>
        <taxon>Eukaryota</taxon>
        <taxon>Fungi</taxon>
        <taxon>Dikarya</taxon>
        <taxon>Ascomycota</taxon>
        <taxon>Pezizomycotina</taxon>
        <taxon>Sordariomycetes</taxon>
        <taxon>Sordariomycetidae</taxon>
        <taxon>Sordariales</taxon>
        <taxon>Podosporaceae</taxon>
        <taxon>Podospora</taxon>
    </lineage>
</organism>
<feature type="transmembrane region" description="Helical" evidence="9">
    <location>
        <begin position="68"/>
        <end position="92"/>
    </location>
</feature>
<feature type="transmembrane region" description="Helical" evidence="9">
    <location>
        <begin position="173"/>
        <end position="194"/>
    </location>
</feature>
<proteinExistence type="inferred from homology"/>
<comment type="similarity">
    <text evidence="2 8">Belongs to the purine-cytosine permease (2.A.39) family.</text>
</comment>
<dbReference type="Pfam" id="PF02133">
    <property type="entry name" value="Transp_cyt_pur"/>
    <property type="match status" value="1"/>
</dbReference>
<dbReference type="PIRSF" id="PIRSF002744">
    <property type="entry name" value="Pur-cyt_permease"/>
    <property type="match status" value="1"/>
</dbReference>
<feature type="transmembrane region" description="Helical" evidence="9">
    <location>
        <begin position="478"/>
        <end position="497"/>
    </location>
</feature>
<feature type="transmembrane region" description="Helical" evidence="9">
    <location>
        <begin position="98"/>
        <end position="119"/>
    </location>
</feature>
<feature type="transmembrane region" description="Helical" evidence="9">
    <location>
        <begin position="371"/>
        <end position="389"/>
    </location>
</feature>
<dbReference type="GO" id="GO:0015851">
    <property type="term" value="P:nucleobase transport"/>
    <property type="evidence" value="ECO:0007669"/>
    <property type="project" value="UniProtKB-ARBA"/>
</dbReference>
<feature type="transmembrane region" description="Helical" evidence="9">
    <location>
        <begin position="139"/>
        <end position="161"/>
    </location>
</feature>
<feature type="transmembrane region" description="Helical" evidence="9">
    <location>
        <begin position="276"/>
        <end position="302"/>
    </location>
</feature>
<keyword evidence="3 8" id="KW-0813">Transport</keyword>
<sequence>MTLEDNSIKEHASGSDSKEGTLIEEKVIENVGFFDRVTKHLGQYGVEERGVERVPEDQRTDKSLFSLASIWFSANLSIPTFAFGCVAVPIFGLGFVDTAFLVIFVNAVAAIPPCFFASFGPKFGVRQMLLSRFFFGYHVMKLLATLQIIVCLGWASVNAIVGAQLFQAVNPDIPGWAGILVIALSTLIVCFIGYKAIHLYERWAAVPAGIIYLIVLGVFAHSGKFDSLLPLKTGPTEKAGLLSYSAGLFGFTCGWSVFAADYGVYQPATKSPKSVFIWSFGGLYIPIVFLELFGAAVGTAIVNDEGYRVAYENYSIGGLLSQVLVPELGGFGKFCIVILAMSIVAGNCPNIYSSAFAIQVLGKATMRVPRFFWTIFGTAIYVAIAIPGYERFETWLENIVLITGYWVSLYTGIALVEHFLFRRGYDGYRIEDVNNPKALPPGFASLAGFGLGAFGVVMGMSQVWWTGPISKAAGGGDMGFEMGLGFSMVSYAGFRAIEKSYMKR</sequence>
<dbReference type="InterPro" id="IPR001248">
    <property type="entry name" value="Pur-cyt_permease"/>
</dbReference>
<evidence type="ECO:0000313" key="10">
    <source>
        <dbReference type="EMBL" id="KAK4229140.1"/>
    </source>
</evidence>
<evidence type="ECO:0000256" key="5">
    <source>
        <dbReference type="ARBA" id="ARBA00022692"/>
    </source>
</evidence>
<dbReference type="PANTHER" id="PTHR31806">
    <property type="entry name" value="PURINE-CYTOSINE PERMEASE FCY2-RELATED"/>
    <property type="match status" value="1"/>
</dbReference>
<keyword evidence="4" id="KW-0597">Phosphoprotein</keyword>
<protein>
    <submittedName>
        <fullName evidence="10">Purine-cytosine permease</fullName>
    </submittedName>
</protein>
<feature type="transmembrane region" description="Helical" evidence="9">
    <location>
        <begin position="442"/>
        <end position="466"/>
    </location>
</feature>
<dbReference type="PANTHER" id="PTHR31806:SF1">
    <property type="entry name" value="PURINE-CYTOSINE PERMEASE FCY2-RELATED"/>
    <property type="match status" value="1"/>
</dbReference>
<evidence type="ECO:0000256" key="4">
    <source>
        <dbReference type="ARBA" id="ARBA00022553"/>
    </source>
</evidence>
<feature type="transmembrane region" description="Helical" evidence="9">
    <location>
        <begin position="241"/>
        <end position="264"/>
    </location>
</feature>
<keyword evidence="5 9" id="KW-0812">Transmembrane</keyword>
<evidence type="ECO:0000256" key="7">
    <source>
        <dbReference type="ARBA" id="ARBA00023136"/>
    </source>
</evidence>
<feature type="transmembrane region" description="Helical" evidence="9">
    <location>
        <begin position="203"/>
        <end position="221"/>
    </location>
</feature>
<keyword evidence="6 9" id="KW-1133">Transmembrane helix</keyword>
<evidence type="ECO:0000256" key="2">
    <source>
        <dbReference type="ARBA" id="ARBA00008974"/>
    </source>
</evidence>
<evidence type="ECO:0000313" key="11">
    <source>
        <dbReference type="Proteomes" id="UP001301958"/>
    </source>
</evidence>
<dbReference type="AlphaFoldDB" id="A0AAN7BTA3"/>
<gene>
    <name evidence="10" type="ORF">QBC38DRAFT_360195</name>
</gene>
<dbReference type="GO" id="GO:0000329">
    <property type="term" value="C:fungal-type vacuole membrane"/>
    <property type="evidence" value="ECO:0007669"/>
    <property type="project" value="TreeGrafter"/>
</dbReference>
<dbReference type="Gene3D" id="1.10.4160.10">
    <property type="entry name" value="Hydantoin permease"/>
    <property type="match status" value="1"/>
</dbReference>
<dbReference type="FunFam" id="1.10.4160.10:FF:000002">
    <property type="entry name" value="Purine-cytosine permease fcyB"/>
    <property type="match status" value="1"/>
</dbReference>